<dbReference type="InterPro" id="IPR000743">
    <property type="entry name" value="Glyco_hydro_28"/>
</dbReference>
<keyword evidence="7" id="KW-0961">Cell wall biogenesis/degradation</keyword>
<dbReference type="Gene3D" id="2.160.20.10">
    <property type="entry name" value="Single-stranded right-handed beta-helix, Pectin lyase-like"/>
    <property type="match status" value="2"/>
</dbReference>
<evidence type="ECO:0000256" key="3">
    <source>
        <dbReference type="ARBA" id="ARBA00022512"/>
    </source>
</evidence>
<dbReference type="Proteomes" id="UP001206925">
    <property type="component" value="Unassembled WGS sequence"/>
</dbReference>
<dbReference type="GO" id="GO:0071555">
    <property type="term" value="P:cell wall organization"/>
    <property type="evidence" value="ECO:0007669"/>
    <property type="project" value="UniProtKB-KW"/>
</dbReference>
<dbReference type="PROSITE" id="PS00502">
    <property type="entry name" value="POLYGALACTURONASE"/>
    <property type="match status" value="2"/>
</dbReference>
<dbReference type="PANTHER" id="PTHR31375">
    <property type="match status" value="1"/>
</dbReference>
<evidence type="ECO:0000256" key="5">
    <source>
        <dbReference type="ARBA" id="ARBA00022801"/>
    </source>
</evidence>
<keyword evidence="6 9" id="KW-0326">Glycosidase</keyword>
<organism evidence="10 11">
    <name type="scientific">Ambrosia artemisiifolia</name>
    <name type="common">Common ragweed</name>
    <dbReference type="NCBI Taxonomy" id="4212"/>
    <lineage>
        <taxon>Eukaryota</taxon>
        <taxon>Viridiplantae</taxon>
        <taxon>Streptophyta</taxon>
        <taxon>Embryophyta</taxon>
        <taxon>Tracheophyta</taxon>
        <taxon>Spermatophyta</taxon>
        <taxon>Magnoliopsida</taxon>
        <taxon>eudicotyledons</taxon>
        <taxon>Gunneridae</taxon>
        <taxon>Pentapetalae</taxon>
        <taxon>asterids</taxon>
        <taxon>campanulids</taxon>
        <taxon>Asterales</taxon>
        <taxon>Asteraceae</taxon>
        <taxon>Asteroideae</taxon>
        <taxon>Heliantheae alliance</taxon>
        <taxon>Heliantheae</taxon>
        <taxon>Ambrosia</taxon>
    </lineage>
</organism>
<feature type="non-terminal residue" evidence="10">
    <location>
        <position position="1"/>
    </location>
</feature>
<dbReference type="SMART" id="SM00710">
    <property type="entry name" value="PbH1"/>
    <property type="match status" value="12"/>
</dbReference>
<dbReference type="GO" id="GO:0005975">
    <property type="term" value="P:carbohydrate metabolic process"/>
    <property type="evidence" value="ECO:0007669"/>
    <property type="project" value="InterPro"/>
</dbReference>
<dbReference type="AlphaFoldDB" id="A0AAD5C1X0"/>
<evidence type="ECO:0000256" key="1">
    <source>
        <dbReference type="ARBA" id="ARBA00004191"/>
    </source>
</evidence>
<name>A0AAD5C1X0_AMBAR</name>
<evidence type="ECO:0000256" key="6">
    <source>
        <dbReference type="ARBA" id="ARBA00023295"/>
    </source>
</evidence>
<evidence type="ECO:0000313" key="11">
    <source>
        <dbReference type="Proteomes" id="UP001206925"/>
    </source>
</evidence>
<dbReference type="SUPFAM" id="SSF51126">
    <property type="entry name" value="Pectin lyase-like"/>
    <property type="match status" value="2"/>
</dbReference>
<dbReference type="InterPro" id="IPR012334">
    <property type="entry name" value="Pectin_lyas_fold"/>
</dbReference>
<gene>
    <name evidence="10" type="ORF">M8C21_008871</name>
</gene>
<protein>
    <recommendedName>
        <fullName evidence="12">Polygalacturonase</fullName>
    </recommendedName>
</protein>
<keyword evidence="4" id="KW-0964">Secreted</keyword>
<dbReference type="FunFam" id="2.160.20.10:FF:000004">
    <property type="entry name" value="Pectin lyase-like superfamily protein"/>
    <property type="match status" value="2"/>
</dbReference>
<keyword evidence="3" id="KW-0134">Cell wall</keyword>
<evidence type="ECO:0000313" key="10">
    <source>
        <dbReference type="EMBL" id="KAI7733567.1"/>
    </source>
</evidence>
<accession>A0AAD5C1X0</accession>
<keyword evidence="5 9" id="KW-0378">Hydrolase</keyword>
<evidence type="ECO:0000256" key="4">
    <source>
        <dbReference type="ARBA" id="ARBA00022525"/>
    </source>
</evidence>
<dbReference type="EMBL" id="JAMZMK010009943">
    <property type="protein sequence ID" value="KAI7733567.1"/>
    <property type="molecule type" value="Genomic_DNA"/>
</dbReference>
<evidence type="ECO:0008006" key="12">
    <source>
        <dbReference type="Google" id="ProtNLM"/>
    </source>
</evidence>
<evidence type="ECO:0000256" key="7">
    <source>
        <dbReference type="ARBA" id="ARBA00023316"/>
    </source>
</evidence>
<sequence>KLGAKADGRTDATKAFMAAWSSTCGSTKPATMYVPVGRYMVGGLNFNGPCRNGAITVRIDGTLVAPSNYFVLGNAKFWLLFHGVQGVTIVGGTLDAQGARLWACKESGSRNCPDGATSLAISNSNNVIVYGLSSVNSQMFHIAINGCQNVRVLGANVVAPWNSPNTDGIHVQLSTGVTILNSKIGTGDDCVSIGPGATNLWIEGVTCGPGHGISIGSLGKDLNEQGVSNVTVKRTTFKGTDNGLRIKAWARPSNGFVNGVLFQNAIMTNVENPIVIDQNYCPGDKNCPRQVSGVKISNVKYQDVHGTSATKVAVKFDCSKKYPCRGITMRDVNLVFKNQLPASAYCVNAGGTTSGVMKPTSIEIVKILIKKRFLQAKSIFHVATCNTISNSMKNSRDARDSGAGRGGNGGSGHASYNVVRFGARADGRTDSSQAFVKAWRAACASWSSSTVYIPRGVYMTKPVVFSGPCRSRILFQIDGTLVAPPNYWDMGNSGFWILFSKVSRLTVHGGVIDARGAKFWACRRSGGRCPPGVRSISFLWSSNVVVSGLKSLYSQLIHVTVSNSNNILFQHLNIIAPSRSPNTDGIIIQSSTGVTIRNSLFKTGDDCIAIGPGSKNIWMEKIACGPGHGISIGSLGNSLNEAGVQNVTVTNAIFTKTQNGVRIKSWARDSKSYAKNVEFRNIVMRAVDNPIFIDQTYCPSNRCPRQTSGVEVSNVRYSNIKGTSTTVEAVKFECSVSNPCRGIQMRNIRITTPNRATTSTCENAHGWASGQVWPRSCL</sequence>
<comment type="similarity">
    <text evidence="2 9">Belongs to the glycosyl hydrolase 28 family.</text>
</comment>
<comment type="subcellular location">
    <subcellularLocation>
        <location evidence="1">Secreted</location>
        <location evidence="1">Cell wall</location>
    </subcellularLocation>
</comment>
<dbReference type="InterPro" id="IPR006626">
    <property type="entry name" value="PbH1"/>
</dbReference>
<keyword evidence="11" id="KW-1185">Reference proteome</keyword>
<reference evidence="10" key="1">
    <citation type="submission" date="2022-06" db="EMBL/GenBank/DDBJ databases">
        <title>Uncovering the hologenomic basis of an extraordinary plant invasion.</title>
        <authorList>
            <person name="Bieker V.C."/>
            <person name="Martin M.D."/>
            <person name="Gilbert T."/>
            <person name="Hodgins K."/>
            <person name="Battlay P."/>
            <person name="Petersen B."/>
            <person name="Wilson J."/>
        </authorList>
    </citation>
    <scope>NUCLEOTIDE SEQUENCE</scope>
    <source>
        <strain evidence="10">AA19_3_7</strain>
        <tissue evidence="10">Leaf</tissue>
    </source>
</reference>
<feature type="active site" evidence="8">
    <location>
        <position position="211"/>
    </location>
</feature>
<dbReference type="InterPro" id="IPR011050">
    <property type="entry name" value="Pectin_lyase_fold/virulence"/>
</dbReference>
<feature type="active site" evidence="8">
    <location>
        <position position="628"/>
    </location>
</feature>
<evidence type="ECO:0000256" key="9">
    <source>
        <dbReference type="RuleBase" id="RU361169"/>
    </source>
</evidence>
<evidence type="ECO:0000256" key="2">
    <source>
        <dbReference type="ARBA" id="ARBA00008834"/>
    </source>
</evidence>
<dbReference type="GO" id="GO:0004650">
    <property type="term" value="F:polygalacturonase activity"/>
    <property type="evidence" value="ECO:0007669"/>
    <property type="project" value="InterPro"/>
</dbReference>
<proteinExistence type="inferred from homology"/>
<comment type="caution">
    <text evidence="10">The sequence shown here is derived from an EMBL/GenBank/DDBJ whole genome shotgun (WGS) entry which is preliminary data.</text>
</comment>
<dbReference type="Pfam" id="PF00295">
    <property type="entry name" value="Glyco_hydro_28"/>
    <property type="match status" value="2"/>
</dbReference>
<evidence type="ECO:0000256" key="8">
    <source>
        <dbReference type="PROSITE-ProRule" id="PRU10052"/>
    </source>
</evidence>